<comment type="caution">
    <text evidence="2">The sequence shown here is derived from an EMBL/GenBank/DDBJ whole genome shotgun (WGS) entry which is preliminary data.</text>
</comment>
<dbReference type="AlphaFoldDB" id="A0A0T6AT73"/>
<protein>
    <submittedName>
        <fullName evidence="2">Uncharacterized protein</fullName>
    </submittedName>
</protein>
<reference evidence="2 3" key="1">
    <citation type="submission" date="2015-09" db="EMBL/GenBank/DDBJ databases">
        <title>Draft genome of the scarab beetle Oryctes borbonicus.</title>
        <authorList>
            <person name="Meyer J.M."/>
            <person name="Markov G.V."/>
            <person name="Baskaran P."/>
            <person name="Herrmann M."/>
            <person name="Sommer R.J."/>
            <person name="Roedelsperger C."/>
        </authorList>
    </citation>
    <scope>NUCLEOTIDE SEQUENCE [LARGE SCALE GENOMIC DNA]</scope>
    <source>
        <strain evidence="2">OB123</strain>
        <tissue evidence="2">Whole animal</tissue>
    </source>
</reference>
<dbReference type="OrthoDB" id="5859781at2759"/>
<evidence type="ECO:0000313" key="2">
    <source>
        <dbReference type="EMBL" id="KRT78332.1"/>
    </source>
</evidence>
<name>A0A0T6AT73_9SCAR</name>
<evidence type="ECO:0000256" key="1">
    <source>
        <dbReference type="SAM" id="MobiDB-lite"/>
    </source>
</evidence>
<feature type="region of interest" description="Disordered" evidence="1">
    <location>
        <begin position="18"/>
        <end position="98"/>
    </location>
</feature>
<evidence type="ECO:0000313" key="3">
    <source>
        <dbReference type="Proteomes" id="UP000051574"/>
    </source>
</evidence>
<organism evidence="2 3">
    <name type="scientific">Oryctes borbonicus</name>
    <dbReference type="NCBI Taxonomy" id="1629725"/>
    <lineage>
        <taxon>Eukaryota</taxon>
        <taxon>Metazoa</taxon>
        <taxon>Ecdysozoa</taxon>
        <taxon>Arthropoda</taxon>
        <taxon>Hexapoda</taxon>
        <taxon>Insecta</taxon>
        <taxon>Pterygota</taxon>
        <taxon>Neoptera</taxon>
        <taxon>Endopterygota</taxon>
        <taxon>Coleoptera</taxon>
        <taxon>Polyphaga</taxon>
        <taxon>Scarabaeiformia</taxon>
        <taxon>Scarabaeidae</taxon>
        <taxon>Dynastinae</taxon>
        <taxon>Oryctes</taxon>
    </lineage>
</organism>
<dbReference type="Proteomes" id="UP000051574">
    <property type="component" value="Unassembled WGS sequence"/>
</dbReference>
<gene>
    <name evidence="2" type="ORF">AMK59_6406</name>
</gene>
<feature type="non-terminal residue" evidence="2">
    <location>
        <position position="140"/>
    </location>
</feature>
<proteinExistence type="predicted"/>
<feature type="compositionally biased region" description="Basic and acidic residues" evidence="1">
    <location>
        <begin position="56"/>
        <end position="91"/>
    </location>
</feature>
<keyword evidence="3" id="KW-1185">Reference proteome</keyword>
<accession>A0A0T6AT73</accession>
<dbReference type="EMBL" id="LJIG01022863">
    <property type="protein sequence ID" value="KRT78332.1"/>
    <property type="molecule type" value="Genomic_DNA"/>
</dbReference>
<sequence>MDTKGNLVQENNIQSRLLAICDPDSDEDEPTYNEKGSFSENTILETSKKSGKKRRPQLDSDTLTRKFTGRDAQKLKKEIQSESQRMTRESAIHLPYHKPKSRTLTLKEFLQNRSCFSTAVPISNSKRPPSLAIKMSTDQL</sequence>
<feature type="compositionally biased region" description="Polar residues" evidence="1">
    <location>
        <begin position="34"/>
        <end position="45"/>
    </location>
</feature>